<feature type="transmembrane region" description="Helical" evidence="1">
    <location>
        <begin position="73"/>
        <end position="96"/>
    </location>
</feature>
<protein>
    <submittedName>
        <fullName evidence="4">LytTR family transcriptional regulator</fullName>
    </submittedName>
</protein>
<reference evidence="4 5" key="1">
    <citation type="submission" date="2020-01" db="EMBL/GenBank/DDBJ databases">
        <title>Genomes of bacteria type strains.</title>
        <authorList>
            <person name="Chen J."/>
            <person name="Zhu S."/>
            <person name="Yang J."/>
        </authorList>
    </citation>
    <scope>NUCLEOTIDE SEQUENCE [LARGE SCALE GENOMIC DNA]</scope>
    <source>
        <strain evidence="4 5">DSM 16655</strain>
    </source>
</reference>
<keyword evidence="5" id="KW-1185">Reference proteome</keyword>
<dbReference type="SMART" id="SM00850">
    <property type="entry name" value="LytTR"/>
    <property type="match status" value="1"/>
</dbReference>
<proteinExistence type="predicted"/>
<keyword evidence="1" id="KW-0812">Transmembrane</keyword>
<dbReference type="Pfam" id="PF03707">
    <property type="entry name" value="MHYT"/>
    <property type="match status" value="3"/>
</dbReference>
<feature type="transmembrane region" description="Helical" evidence="1">
    <location>
        <begin position="137"/>
        <end position="158"/>
    </location>
</feature>
<evidence type="ECO:0000259" key="3">
    <source>
        <dbReference type="PROSITE" id="PS50930"/>
    </source>
</evidence>
<feature type="transmembrane region" description="Helical" evidence="1">
    <location>
        <begin position="6"/>
        <end position="29"/>
    </location>
</feature>
<dbReference type="PANTHER" id="PTHR35152:SF1">
    <property type="entry name" value="DOMAIN SIGNALLING PROTEIN, PUTATIVE (AFU_ORTHOLOGUE AFUA_5G11310)-RELATED"/>
    <property type="match status" value="1"/>
</dbReference>
<evidence type="ECO:0000256" key="1">
    <source>
        <dbReference type="PROSITE-ProRule" id="PRU00244"/>
    </source>
</evidence>
<dbReference type="Proteomes" id="UP001320715">
    <property type="component" value="Unassembled WGS sequence"/>
</dbReference>
<evidence type="ECO:0000313" key="4">
    <source>
        <dbReference type="EMBL" id="MCO6411039.1"/>
    </source>
</evidence>
<dbReference type="PANTHER" id="PTHR35152">
    <property type="entry name" value="DOMAIN SIGNALLING PROTEIN, PUTATIVE (AFU_ORTHOLOGUE AFUA_5G11310)-RELATED"/>
    <property type="match status" value="1"/>
</dbReference>
<dbReference type="Gene3D" id="2.40.50.1020">
    <property type="entry name" value="LytTr DNA-binding domain"/>
    <property type="match status" value="1"/>
</dbReference>
<dbReference type="PROSITE" id="PS50930">
    <property type="entry name" value="HTH_LYTTR"/>
    <property type="match status" value="1"/>
</dbReference>
<evidence type="ECO:0000313" key="5">
    <source>
        <dbReference type="Proteomes" id="UP001320715"/>
    </source>
</evidence>
<feature type="domain" description="HTH LytTR-type" evidence="3">
    <location>
        <begin position="276"/>
        <end position="381"/>
    </location>
</feature>
<dbReference type="Pfam" id="PF04397">
    <property type="entry name" value="LytTR"/>
    <property type="match status" value="1"/>
</dbReference>
<dbReference type="RefSeq" id="WP_252917676.1">
    <property type="nucleotide sequence ID" value="NZ_JAAAML010000006.1"/>
</dbReference>
<feature type="transmembrane region" description="Helical" evidence="1">
    <location>
        <begin position="209"/>
        <end position="229"/>
    </location>
</feature>
<sequence>MSSSHNHYLIALSVLVAIQASYVGLSLALRIPGAFALNRRLLIAGSAITLAVGIWSMHFIGMLSMGMASDVDYLVLPTLVSFLLCVLVTGIAIYLASLRSLNLLGIAAVVMGLGITTMHYVGMIALHSSARLSYDPVYVVGSFVIAVTASGLAIWLAFMAERRPPLFVCAIFLGCAVSGMHYTAMEGTSFDFSFAEPVTATSFMSSDTLAVIVSFVAFAISGVFMLTLVPKGSSREHGEQRRRGGEEVADDFHELETEESGDETAVAGMQASANLLPIEKNGDRFHIAAAEVISVHANAHYTYVFNGRDDLFCSLSITEVSRRLPKPPFYRTHRSHIVNLAHAGRMKKSGDAAVVELESQVRRTVPISRARVGELRQQLAEFQMHECSDAT</sequence>
<accession>A0ABT1CXW6</accession>
<dbReference type="InterPro" id="IPR007492">
    <property type="entry name" value="LytTR_DNA-bd_dom"/>
</dbReference>
<organism evidence="4 5">
    <name type="scientific">Hoeflea alexandrii</name>
    <dbReference type="NCBI Taxonomy" id="288436"/>
    <lineage>
        <taxon>Bacteria</taxon>
        <taxon>Pseudomonadati</taxon>
        <taxon>Pseudomonadota</taxon>
        <taxon>Alphaproteobacteria</taxon>
        <taxon>Hyphomicrobiales</taxon>
        <taxon>Rhizobiaceae</taxon>
        <taxon>Hoeflea</taxon>
    </lineage>
</organism>
<dbReference type="InterPro" id="IPR012073">
    <property type="entry name" value="LytTR_MHYT"/>
</dbReference>
<feature type="transmembrane region" description="Helical" evidence="1">
    <location>
        <begin position="103"/>
        <end position="125"/>
    </location>
</feature>
<evidence type="ECO:0000259" key="2">
    <source>
        <dbReference type="PROSITE" id="PS50924"/>
    </source>
</evidence>
<dbReference type="InterPro" id="IPR005330">
    <property type="entry name" value="MHYT_dom"/>
</dbReference>
<feature type="transmembrane region" description="Helical" evidence="1">
    <location>
        <begin position="41"/>
        <end position="61"/>
    </location>
</feature>
<name>A0ABT1CXW6_9HYPH</name>
<comment type="caution">
    <text evidence="4">The sequence shown here is derived from an EMBL/GenBank/DDBJ whole genome shotgun (WGS) entry which is preliminary data.</text>
</comment>
<feature type="domain" description="MHYT" evidence="2">
    <location>
        <begin position="5"/>
        <end position="191"/>
    </location>
</feature>
<gene>
    <name evidence="4" type="ORF">GTW23_22905</name>
</gene>
<dbReference type="PROSITE" id="PS50924">
    <property type="entry name" value="MHYT"/>
    <property type="match status" value="1"/>
</dbReference>
<dbReference type="EMBL" id="JAAAML010000006">
    <property type="protein sequence ID" value="MCO6411039.1"/>
    <property type="molecule type" value="Genomic_DNA"/>
</dbReference>
<keyword evidence="1" id="KW-0472">Membrane</keyword>
<dbReference type="PIRSF" id="PIRSF036615">
    <property type="entry name" value="MHYT_LytTR"/>
    <property type="match status" value="1"/>
</dbReference>
<feature type="transmembrane region" description="Helical" evidence="1">
    <location>
        <begin position="165"/>
        <end position="184"/>
    </location>
</feature>
<keyword evidence="1" id="KW-1133">Transmembrane helix</keyword>